<sequence>MGFMAANGGMARRYWMTNGLGVGRRLLMKSDANTSGFSGAGSAASSDHRNAGSIQGSAEAGDEVFRTGLPPLHWPSAGAEPVSGNPGADQSSAPAHPVNLGTNNKRKGASSLPPIKGALPNKSKSTGPPASNVNAGTGEGAYVGDISSSSSSSSSREKTNVNAYPLHARAAVAVTIATRPSAFEKTTRYCVVKRSKEPGKGKWSLPGGSVELGEETLLAAAREAREETSLSKEDLRFFPHAVCTTDAIYRREDGARGILFHYVITHQAAWITTGAMDRARAGDDAAELTFKTLEELKAMSLEGLLVGNVCDVVMRVERLVAKGVINIEFDLVRLEA</sequence>
<reference evidence="3 4" key="1">
    <citation type="submission" date="2019-01" db="EMBL/GenBank/DDBJ databases">
        <title>Nuclear Genome Assembly of the Microalgal Biofuel strain Nannochloropsis salina CCMP1776.</title>
        <authorList>
            <person name="Hovde B."/>
        </authorList>
    </citation>
    <scope>NUCLEOTIDE SEQUENCE [LARGE SCALE GENOMIC DNA]</scope>
    <source>
        <strain evidence="3 4">CCMP1776</strain>
    </source>
</reference>
<evidence type="ECO:0000313" key="3">
    <source>
        <dbReference type="EMBL" id="TFJ82996.1"/>
    </source>
</evidence>
<dbReference type="Pfam" id="PF00293">
    <property type="entry name" value="NUDIX"/>
    <property type="match status" value="1"/>
</dbReference>
<evidence type="ECO:0000313" key="4">
    <source>
        <dbReference type="Proteomes" id="UP000355283"/>
    </source>
</evidence>
<evidence type="ECO:0000259" key="2">
    <source>
        <dbReference type="PROSITE" id="PS51462"/>
    </source>
</evidence>
<evidence type="ECO:0000256" key="1">
    <source>
        <dbReference type="SAM" id="MobiDB-lite"/>
    </source>
</evidence>
<dbReference type="InterPro" id="IPR000086">
    <property type="entry name" value="NUDIX_hydrolase_dom"/>
</dbReference>
<dbReference type="PROSITE" id="PS51462">
    <property type="entry name" value="NUDIX"/>
    <property type="match status" value="1"/>
</dbReference>
<dbReference type="AlphaFoldDB" id="A0A4D9CVP1"/>
<dbReference type="PANTHER" id="PTHR43736">
    <property type="entry name" value="ADP-RIBOSE PYROPHOSPHATASE"/>
    <property type="match status" value="1"/>
</dbReference>
<dbReference type="Proteomes" id="UP000355283">
    <property type="component" value="Unassembled WGS sequence"/>
</dbReference>
<dbReference type="InterPro" id="IPR015797">
    <property type="entry name" value="NUDIX_hydrolase-like_dom_sf"/>
</dbReference>
<keyword evidence="4" id="KW-1185">Reference proteome</keyword>
<dbReference type="CDD" id="cd04673">
    <property type="entry name" value="NUDIX_ADPRase"/>
    <property type="match status" value="1"/>
</dbReference>
<feature type="region of interest" description="Disordered" evidence="1">
    <location>
        <begin position="35"/>
        <end position="160"/>
    </location>
</feature>
<feature type="domain" description="Nudix hydrolase" evidence="2">
    <location>
        <begin position="167"/>
        <end position="318"/>
    </location>
</feature>
<dbReference type="PANTHER" id="PTHR43736:SF1">
    <property type="entry name" value="DIHYDRONEOPTERIN TRIPHOSPHATE DIPHOSPHATASE"/>
    <property type="match status" value="1"/>
</dbReference>
<organism evidence="3 4">
    <name type="scientific">Nannochloropsis salina CCMP1776</name>
    <dbReference type="NCBI Taxonomy" id="1027361"/>
    <lineage>
        <taxon>Eukaryota</taxon>
        <taxon>Sar</taxon>
        <taxon>Stramenopiles</taxon>
        <taxon>Ochrophyta</taxon>
        <taxon>Eustigmatophyceae</taxon>
        <taxon>Eustigmatales</taxon>
        <taxon>Monodopsidaceae</taxon>
        <taxon>Microchloropsis</taxon>
        <taxon>Microchloropsis salina</taxon>
    </lineage>
</organism>
<name>A0A4D9CVP1_9STRA</name>
<dbReference type="OrthoDB" id="43174at2759"/>
<dbReference type="Gene3D" id="3.90.79.10">
    <property type="entry name" value="Nucleoside Triphosphate Pyrophosphohydrolase"/>
    <property type="match status" value="1"/>
</dbReference>
<comment type="caution">
    <text evidence="3">The sequence shown here is derived from an EMBL/GenBank/DDBJ whole genome shotgun (WGS) entry which is preliminary data.</text>
</comment>
<feature type="compositionally biased region" description="Low complexity" evidence="1">
    <location>
        <begin position="35"/>
        <end position="45"/>
    </location>
</feature>
<proteinExistence type="predicted"/>
<gene>
    <name evidence="3" type="ORF">NSK_005685</name>
</gene>
<feature type="compositionally biased region" description="Polar residues" evidence="1">
    <location>
        <begin position="122"/>
        <end position="135"/>
    </location>
</feature>
<accession>A0A4D9CVP1</accession>
<protein>
    <recommendedName>
        <fullName evidence="2">Nudix hydrolase domain-containing protein</fullName>
    </recommendedName>
</protein>
<dbReference type="EMBL" id="SDOX01000080">
    <property type="protein sequence ID" value="TFJ82996.1"/>
    <property type="molecule type" value="Genomic_DNA"/>
</dbReference>
<dbReference type="SUPFAM" id="SSF55811">
    <property type="entry name" value="Nudix"/>
    <property type="match status" value="1"/>
</dbReference>